<comment type="caution">
    <text evidence="2">The sequence shown here is derived from an EMBL/GenBank/DDBJ whole genome shotgun (WGS) entry which is preliminary data.</text>
</comment>
<dbReference type="Proteomes" id="UP001178507">
    <property type="component" value="Unassembled WGS sequence"/>
</dbReference>
<feature type="region of interest" description="Disordered" evidence="1">
    <location>
        <begin position="278"/>
        <end position="300"/>
    </location>
</feature>
<sequence length="300" mass="34503">MRPQSVPTPKKPKVGDVRPNTVPGRRGRSGTQRTDKPDGDQPVDLEEFEHKLRVADPYGRWKAANRQMQNAQQRFELAQGDFEHPELAVRMARRNQARKKNVHDNFKEVALSDDATAKAMRADRVERWKQDNSIHNPSVRGILRIDDGVSYRQRDPEIRKADSKADMIFMLDNADALLDPVERLHMATSSTEHRLEQEAARKDRLARMAETEEKFGIGKIHVQEKKQQVKKPVPFFQRPEQPKASEVVFLEPVSMSVGQFDRWMQKYLRRFALLPGKRSTSRATTRVSTRKSVGFDLSPG</sequence>
<dbReference type="EMBL" id="CAUJNA010001313">
    <property type="protein sequence ID" value="CAJ1385989.1"/>
    <property type="molecule type" value="Genomic_DNA"/>
</dbReference>
<gene>
    <name evidence="2" type="ORF">EVOR1521_LOCUS12459</name>
</gene>
<dbReference type="AlphaFoldDB" id="A0AA36IEH2"/>
<name>A0AA36IEH2_9DINO</name>
<feature type="region of interest" description="Disordered" evidence="1">
    <location>
        <begin position="1"/>
        <end position="47"/>
    </location>
</feature>
<evidence type="ECO:0000313" key="3">
    <source>
        <dbReference type="Proteomes" id="UP001178507"/>
    </source>
</evidence>
<evidence type="ECO:0000256" key="1">
    <source>
        <dbReference type="SAM" id="MobiDB-lite"/>
    </source>
</evidence>
<feature type="compositionally biased region" description="Low complexity" evidence="1">
    <location>
        <begin position="278"/>
        <end position="292"/>
    </location>
</feature>
<reference evidence="2" key="1">
    <citation type="submission" date="2023-08" db="EMBL/GenBank/DDBJ databases">
        <authorList>
            <person name="Chen Y."/>
            <person name="Shah S."/>
            <person name="Dougan E. K."/>
            <person name="Thang M."/>
            <person name="Chan C."/>
        </authorList>
    </citation>
    <scope>NUCLEOTIDE SEQUENCE</scope>
</reference>
<protein>
    <submittedName>
        <fullName evidence="2">Uncharacterized protein</fullName>
    </submittedName>
</protein>
<organism evidence="2 3">
    <name type="scientific">Effrenium voratum</name>
    <dbReference type="NCBI Taxonomy" id="2562239"/>
    <lineage>
        <taxon>Eukaryota</taxon>
        <taxon>Sar</taxon>
        <taxon>Alveolata</taxon>
        <taxon>Dinophyceae</taxon>
        <taxon>Suessiales</taxon>
        <taxon>Symbiodiniaceae</taxon>
        <taxon>Effrenium</taxon>
    </lineage>
</organism>
<keyword evidence="3" id="KW-1185">Reference proteome</keyword>
<accession>A0AA36IEH2</accession>
<evidence type="ECO:0000313" key="2">
    <source>
        <dbReference type="EMBL" id="CAJ1385989.1"/>
    </source>
</evidence>
<proteinExistence type="predicted"/>